<evidence type="ECO:0000313" key="2">
    <source>
        <dbReference type="EMBL" id="QOW44867.1"/>
    </source>
</evidence>
<evidence type="ECO:0000313" key="3">
    <source>
        <dbReference type="Proteomes" id="UP000593966"/>
    </source>
</evidence>
<proteinExistence type="predicted"/>
<dbReference type="EMBL" id="CP048659">
    <property type="protein sequence ID" value="QOW44867.1"/>
    <property type="molecule type" value="Genomic_DNA"/>
</dbReference>
<reference evidence="2 3" key="1">
    <citation type="submission" date="2020-02" db="EMBL/GenBank/DDBJ databases">
        <title>Tigecycline-resistant Acinetobacter species from pigs and migratory birds.</title>
        <authorList>
            <person name="Chen C."/>
            <person name="Sun J."/>
            <person name="Liao X.-P."/>
            <person name="Liu Y.-H."/>
        </authorList>
    </citation>
    <scope>NUCLEOTIDE SEQUENCE [LARGE SCALE GENOMIC DNA]</scope>
    <source>
        <strain evidence="2 3">YH12207_T</strain>
    </source>
</reference>
<dbReference type="PANTHER" id="PTHR31212">
    <property type="entry name" value="ALPHA-KETOGLUTARATE-DEPENDENT DIOXYGENASE ALKB HOMOLOG 3"/>
    <property type="match status" value="1"/>
</dbReference>
<dbReference type="GO" id="GO:0006307">
    <property type="term" value="P:DNA alkylation repair"/>
    <property type="evidence" value="ECO:0007669"/>
    <property type="project" value="InterPro"/>
</dbReference>
<dbReference type="InterPro" id="IPR027450">
    <property type="entry name" value="AlkB-like"/>
</dbReference>
<dbReference type="Proteomes" id="UP000593966">
    <property type="component" value="Chromosome"/>
</dbReference>
<feature type="domain" description="Fe2OG dioxygenase" evidence="1">
    <location>
        <begin position="73"/>
        <end position="170"/>
    </location>
</feature>
<dbReference type="Gene3D" id="2.60.120.590">
    <property type="entry name" value="Alpha-ketoglutarate-dependent dioxygenase AlkB-like"/>
    <property type="match status" value="1"/>
</dbReference>
<dbReference type="PROSITE" id="PS51471">
    <property type="entry name" value="FE2OG_OXY"/>
    <property type="match status" value="1"/>
</dbReference>
<dbReference type="SUPFAM" id="SSF51197">
    <property type="entry name" value="Clavaminate synthase-like"/>
    <property type="match status" value="1"/>
</dbReference>
<dbReference type="InterPro" id="IPR005123">
    <property type="entry name" value="Oxoglu/Fe-dep_dioxygenase_dom"/>
</dbReference>
<dbReference type="AlphaFoldDB" id="A0A7S6VUC5"/>
<dbReference type="PANTHER" id="PTHR31212:SF4">
    <property type="entry name" value="ALPHA-KETOGLUTARATE-DEPENDENT DIOXYGENASE ALKB HOMOLOG 3"/>
    <property type="match status" value="1"/>
</dbReference>
<evidence type="ECO:0000259" key="1">
    <source>
        <dbReference type="PROSITE" id="PS51471"/>
    </source>
</evidence>
<organism evidence="2 3">
    <name type="scientific">Acinetobacter piscicola</name>
    <dbReference type="NCBI Taxonomy" id="2006115"/>
    <lineage>
        <taxon>Bacteria</taxon>
        <taxon>Pseudomonadati</taxon>
        <taxon>Pseudomonadota</taxon>
        <taxon>Gammaproteobacteria</taxon>
        <taxon>Moraxellales</taxon>
        <taxon>Moraxellaceae</taxon>
        <taxon>Acinetobacter</taxon>
    </lineage>
</organism>
<sequence length="170" mass="19770">MKDILYIDNFIEDPQKLFEVLSHKIVWDSRMTARKTASFGKAYNYSQMSYPEVTFLEELKPLIVQIENVLGFEPNNCLINFYENGQARMGWHSDQTDILYPETGVAIVSLGSERILKFRKIGNPEITKEYLLASGSLLYMTQSVQKEWQHAIPKHETDQARMSLTFRKIL</sequence>
<dbReference type="GO" id="GO:0051213">
    <property type="term" value="F:dioxygenase activity"/>
    <property type="evidence" value="ECO:0007669"/>
    <property type="project" value="UniProtKB-KW"/>
</dbReference>
<dbReference type="RefSeq" id="WP_180046739.1">
    <property type="nucleotide sequence ID" value="NZ_CP048659.1"/>
</dbReference>
<dbReference type="Pfam" id="PF13532">
    <property type="entry name" value="2OG-FeII_Oxy_2"/>
    <property type="match status" value="1"/>
</dbReference>
<keyword evidence="3" id="KW-1185">Reference proteome</keyword>
<dbReference type="InterPro" id="IPR032854">
    <property type="entry name" value="ALKBH3"/>
</dbReference>
<keyword evidence="2" id="KW-0223">Dioxygenase</keyword>
<keyword evidence="2" id="KW-0560">Oxidoreductase</keyword>
<dbReference type="InterPro" id="IPR037151">
    <property type="entry name" value="AlkB-like_sf"/>
</dbReference>
<accession>A0A7S6VUC5</accession>
<name>A0A7S6VUC5_9GAMM</name>
<protein>
    <submittedName>
        <fullName evidence="2">Alpha-ketoglutarate-dependent dioxygenase AlkB</fullName>
    </submittedName>
</protein>
<gene>
    <name evidence="2" type="ORF">G0028_02525</name>
</gene>